<dbReference type="GeneID" id="86889862"/>
<organism evidence="4 6">
    <name type="scientific">Butyricimonas paravirosa</name>
    <dbReference type="NCBI Taxonomy" id="1472417"/>
    <lineage>
        <taxon>Bacteria</taxon>
        <taxon>Pseudomonadati</taxon>
        <taxon>Bacteroidota</taxon>
        <taxon>Bacteroidia</taxon>
        <taxon>Bacteroidales</taxon>
        <taxon>Odoribacteraceae</taxon>
        <taxon>Butyricimonas</taxon>
    </lineage>
</organism>
<feature type="chain" id="PRO_5031149454" evidence="2">
    <location>
        <begin position="21"/>
        <end position="704"/>
    </location>
</feature>
<protein>
    <submittedName>
        <fullName evidence="5">DUF255 domain-containing protein</fullName>
    </submittedName>
    <submittedName>
        <fullName evidence="4">Thioredoxin-related protein</fullName>
    </submittedName>
</protein>
<dbReference type="GO" id="GO:0015035">
    <property type="term" value="F:protein-disulfide reductase activity"/>
    <property type="evidence" value="ECO:0007669"/>
    <property type="project" value="TreeGrafter"/>
</dbReference>
<reference evidence="5 7" key="1">
    <citation type="submission" date="2019-09" db="EMBL/GenBank/DDBJ databases">
        <title>Butyricimonas paravirosa DSM 105722 (=214-4 = JCM 18677 = CCUG 65563).</title>
        <authorList>
            <person name="Le Roy T."/>
            <person name="Cani P.D."/>
        </authorList>
    </citation>
    <scope>NUCLEOTIDE SEQUENCE [LARGE SCALE GENOMIC DNA]</scope>
    <source>
        <strain evidence="5 7">DSM 105722</strain>
    </source>
</reference>
<dbReference type="GO" id="GO:0045454">
    <property type="term" value="P:cell redox homeostasis"/>
    <property type="evidence" value="ECO:0007669"/>
    <property type="project" value="TreeGrafter"/>
</dbReference>
<dbReference type="PROSITE" id="PS00194">
    <property type="entry name" value="THIOREDOXIN_1"/>
    <property type="match status" value="1"/>
</dbReference>
<dbReference type="Pfam" id="PF00085">
    <property type="entry name" value="Thioredoxin"/>
    <property type="match status" value="1"/>
</dbReference>
<accession>A0A7X5Y9Y1</accession>
<dbReference type="RefSeq" id="WP_168044184.1">
    <property type="nucleotide sequence ID" value="NZ_BMPA01000003.1"/>
</dbReference>
<keyword evidence="1" id="KW-0676">Redox-active center</keyword>
<dbReference type="InterPro" id="IPR013766">
    <property type="entry name" value="Thioredoxin_domain"/>
</dbReference>
<sequence length="704" mass="81049">MKKFTLVLNLVCFLALGSFAQSMYGDAVKADVKMKYVYSFEEALKKAKEENKLIFFNCFADWAVPCHSMNKLVFSDQEFADWMDKHFVNFFIDVTTPAGRPFADKYKITFQAHYLVLNSDGEVVHRIVGGHQIPEFKAILKNALNPKTSLAGMNKRYAAGERNVKFLNAYADVLKIASEDETYKKVVEELFSKLKKSDWSKKVYWKSFCYMTKDIDSEMFKYMLDHKVDFVKSNGEEQVNQFISNLYARTLYSYASGKEVYNGEKLLNIYLDIQKAGLPKENMVYSLYTIAKYRGEGNFSKMMDVIETVVPTWESTIAVALDLSLAEMKDLDKTDKERLINYFQKRSEKAGGAKKNYLAAISDMVNTEGIKFEDITFNEALKKAKEQGKLIFMDCYTTWCGPCKMMSNQVFKQKQVGDFFNQNFVNLKVDMEKGEGRDLLKRYGVDAFPTMFLLDGDGNIIYKIRGGRSVQAFMTAIKRGQNLKIPFYIQKSRYEAGDRSAELMADYFYTMADAGDVKNVMGEARSYLATLKAPDLYSKSAWELYENFVNNVTDQEFRYLVTNREKFVENIGDSVVNKKIEKVIFPMVIEYLKGSVSKNDIAVAWNLVNTGKFSLDYSLVLLNKIISMYDKKEFSQLIDFYEKDVTSNQDDRTRLNLDVILHYLLKDASSKEKNRAVTYAKKEMEKARPGVRDSYMALIETLSK</sequence>
<dbReference type="Pfam" id="PF03190">
    <property type="entry name" value="Thioredox_DsbH"/>
    <property type="match status" value="1"/>
</dbReference>
<name>A0A7X5Y9Y1_9BACT</name>
<evidence type="ECO:0000313" key="6">
    <source>
        <dbReference type="Proteomes" id="UP000576368"/>
    </source>
</evidence>
<dbReference type="PANTHER" id="PTHR32234:SF0">
    <property type="entry name" value="THIOL:DISULFIDE INTERCHANGE PROTEIN DSBD"/>
    <property type="match status" value="1"/>
</dbReference>
<feature type="domain" description="Thioredoxin" evidence="3">
    <location>
        <begin position="14"/>
        <end position="145"/>
    </location>
</feature>
<dbReference type="SUPFAM" id="SSF52833">
    <property type="entry name" value="Thioredoxin-like"/>
    <property type="match status" value="2"/>
</dbReference>
<feature type="domain" description="Thioredoxin" evidence="3">
    <location>
        <begin position="353"/>
        <end position="482"/>
    </location>
</feature>
<dbReference type="Proteomes" id="UP001302374">
    <property type="component" value="Chromosome"/>
</dbReference>
<dbReference type="AlphaFoldDB" id="A0A7X5Y9Y1"/>
<evidence type="ECO:0000256" key="1">
    <source>
        <dbReference type="ARBA" id="ARBA00023284"/>
    </source>
</evidence>
<evidence type="ECO:0000313" key="7">
    <source>
        <dbReference type="Proteomes" id="UP001302374"/>
    </source>
</evidence>
<dbReference type="EMBL" id="CP043839">
    <property type="protein sequence ID" value="WOF10957.1"/>
    <property type="molecule type" value="Genomic_DNA"/>
</dbReference>
<evidence type="ECO:0000313" key="5">
    <source>
        <dbReference type="EMBL" id="WOF10957.1"/>
    </source>
</evidence>
<evidence type="ECO:0000256" key="2">
    <source>
        <dbReference type="SAM" id="SignalP"/>
    </source>
</evidence>
<dbReference type="InterPro" id="IPR004879">
    <property type="entry name" value="Ssp411-like_TRX"/>
</dbReference>
<dbReference type="PANTHER" id="PTHR32234">
    <property type="entry name" value="THIOL:DISULFIDE INTERCHANGE PROTEIN DSBD"/>
    <property type="match status" value="1"/>
</dbReference>
<dbReference type="EMBL" id="JAATLI010000003">
    <property type="protein sequence ID" value="NJC17268.1"/>
    <property type="molecule type" value="Genomic_DNA"/>
</dbReference>
<evidence type="ECO:0000259" key="3">
    <source>
        <dbReference type="PROSITE" id="PS51352"/>
    </source>
</evidence>
<evidence type="ECO:0000313" key="4">
    <source>
        <dbReference type="EMBL" id="NJC17268.1"/>
    </source>
</evidence>
<feature type="signal peptide" evidence="2">
    <location>
        <begin position="1"/>
        <end position="20"/>
    </location>
</feature>
<dbReference type="Gene3D" id="3.40.30.10">
    <property type="entry name" value="Glutaredoxin"/>
    <property type="match status" value="2"/>
</dbReference>
<proteinExistence type="predicted"/>
<gene>
    <name evidence="5" type="ORF">F1644_01120</name>
    <name evidence="4" type="ORF">GGR15_000879</name>
</gene>
<dbReference type="InterPro" id="IPR036249">
    <property type="entry name" value="Thioredoxin-like_sf"/>
</dbReference>
<dbReference type="Proteomes" id="UP000576368">
    <property type="component" value="Unassembled WGS sequence"/>
</dbReference>
<keyword evidence="2" id="KW-0732">Signal</keyword>
<dbReference type="PROSITE" id="PS51352">
    <property type="entry name" value="THIOREDOXIN_2"/>
    <property type="match status" value="2"/>
</dbReference>
<keyword evidence="7" id="KW-1185">Reference proteome</keyword>
<dbReference type="InterPro" id="IPR017937">
    <property type="entry name" value="Thioredoxin_CS"/>
</dbReference>
<reference evidence="4 6" key="2">
    <citation type="submission" date="2020-03" db="EMBL/GenBank/DDBJ databases">
        <title>Genomic Encyclopedia of Type Strains, Phase IV (KMG-IV): sequencing the most valuable type-strain genomes for metagenomic binning, comparative biology and taxonomic classification.</title>
        <authorList>
            <person name="Goeker M."/>
        </authorList>
    </citation>
    <scope>NUCLEOTIDE SEQUENCE [LARGE SCALE GENOMIC DNA]</scope>
    <source>
        <strain evidence="4 6">DSM 105722</strain>
    </source>
</reference>